<evidence type="ECO:0000313" key="4">
    <source>
        <dbReference type="RefSeq" id="XP_030069223.1"/>
    </source>
</evidence>
<gene>
    <name evidence="4" type="primary">SPACA6</name>
</gene>
<dbReference type="AlphaFoldDB" id="A0A6P7YW74"/>
<feature type="chain" id="PRO_5027550464" evidence="2">
    <location>
        <begin position="24"/>
        <end position="323"/>
    </location>
</feature>
<dbReference type="Proteomes" id="UP000515156">
    <property type="component" value="Chromosome 8"/>
</dbReference>
<dbReference type="OrthoDB" id="8960581at2759"/>
<dbReference type="KEGG" id="muo:115476785"/>
<organism evidence="3 4">
    <name type="scientific">Microcaecilia unicolor</name>
    <dbReference type="NCBI Taxonomy" id="1415580"/>
    <lineage>
        <taxon>Eukaryota</taxon>
        <taxon>Metazoa</taxon>
        <taxon>Chordata</taxon>
        <taxon>Craniata</taxon>
        <taxon>Vertebrata</taxon>
        <taxon>Euteleostomi</taxon>
        <taxon>Amphibia</taxon>
        <taxon>Gymnophiona</taxon>
        <taxon>Siphonopidae</taxon>
        <taxon>Microcaecilia</taxon>
    </lineage>
</organism>
<name>A0A6P7YW74_9AMPH</name>
<keyword evidence="3" id="KW-1185">Reference proteome</keyword>
<dbReference type="FunCoup" id="A0A6P7YW74">
    <property type="interactions" value="23"/>
</dbReference>
<dbReference type="GeneID" id="115476785"/>
<reference evidence="4" key="1">
    <citation type="submission" date="2025-08" db="UniProtKB">
        <authorList>
            <consortium name="RefSeq"/>
        </authorList>
    </citation>
    <scope>IDENTIFICATION</scope>
</reference>
<feature type="transmembrane region" description="Helical" evidence="1">
    <location>
        <begin position="292"/>
        <end position="317"/>
    </location>
</feature>
<keyword evidence="1" id="KW-0812">Transmembrane</keyword>
<evidence type="ECO:0000256" key="2">
    <source>
        <dbReference type="SAM" id="SignalP"/>
    </source>
</evidence>
<protein>
    <submittedName>
        <fullName evidence="4">Sperm acrosome membrane-associated protein 6</fullName>
    </submittedName>
</protein>
<evidence type="ECO:0000313" key="3">
    <source>
        <dbReference type="Proteomes" id="UP000515156"/>
    </source>
</evidence>
<evidence type="ECO:0000256" key="1">
    <source>
        <dbReference type="SAM" id="Phobius"/>
    </source>
</evidence>
<dbReference type="CTD" id="147650"/>
<keyword evidence="2" id="KW-0732">Signal</keyword>
<proteinExistence type="predicted"/>
<feature type="signal peptide" evidence="2">
    <location>
        <begin position="1"/>
        <end position="23"/>
    </location>
</feature>
<sequence>MIEAYRPLLSLLVVLLSSNGTRGCMLCFFTAEYRLRICRQFLQYVDDHLFECQNLFKEEFRPYSHLEIGAREKERVKRIFTKAMHNIERKSTRTTRNFTEDIPEEIRKIKPELESIPKAVFCVPPCGYQKNSRLYKCESCSVMDCGYPVDCKLQDIFVQENARTLIQCVFKFTIPKDITVVWKFAKNLKTQDLSYFKDLFSGEDLFILIKPTKPYHQGTYCCQIQDGPDILARNYFYVNVTAFSTAANAKLQELFYSVVDADEDVALLSQQTFSTSFYDLLLQPDFLRRTSVILIMVAIALFTMLFTLLVGMAYLYATDIEED</sequence>
<accession>A0A6P7YW74</accession>
<dbReference type="PANTHER" id="PTHR37366">
    <property type="entry name" value="SPERM ACROSOME MEMBRANE-ASSOCIATED PROTEIN 6"/>
    <property type="match status" value="1"/>
</dbReference>
<dbReference type="SUPFAM" id="SSF48726">
    <property type="entry name" value="Immunoglobulin"/>
    <property type="match status" value="1"/>
</dbReference>
<dbReference type="InterPro" id="IPR036179">
    <property type="entry name" value="Ig-like_dom_sf"/>
</dbReference>
<dbReference type="RefSeq" id="XP_030069223.1">
    <property type="nucleotide sequence ID" value="XM_030213363.1"/>
</dbReference>
<dbReference type="PANTHER" id="PTHR37366:SF1">
    <property type="entry name" value="SPERM ACROSOME MEMBRANE-ASSOCIATED PROTEIN 6"/>
    <property type="match status" value="1"/>
</dbReference>
<dbReference type="InterPro" id="IPR034549">
    <property type="entry name" value="SPACA6"/>
</dbReference>
<dbReference type="InParanoid" id="A0A6P7YW74"/>
<keyword evidence="1" id="KW-0472">Membrane</keyword>
<dbReference type="GO" id="GO:0007342">
    <property type="term" value="P:fusion of sperm to egg plasma membrane involved in single fertilization"/>
    <property type="evidence" value="ECO:0007669"/>
    <property type="project" value="InterPro"/>
</dbReference>
<keyword evidence="1" id="KW-1133">Transmembrane helix</keyword>